<reference evidence="2" key="1">
    <citation type="journal article" date="2015" name="ISME J.">
        <title>Draft Genome Sequence of Streptomyces incarnatus NRRL8089, which Produces the Nucleoside Antibiotic Sinefungin.</title>
        <authorList>
            <person name="Oshima K."/>
            <person name="Hattori M."/>
            <person name="Shimizu H."/>
            <person name="Fukuda K."/>
            <person name="Nemoto M."/>
            <person name="Inagaki K."/>
            <person name="Tamura T."/>
        </authorList>
    </citation>
    <scope>NUCLEOTIDE SEQUENCE</scope>
    <source>
        <strain evidence="2">FACHB-1277</strain>
    </source>
</reference>
<accession>A0A926UUS3</accession>
<name>A0A926UUS3_9CYAN</name>
<organism evidence="2 3">
    <name type="scientific">Pseudanabaena cinerea FACHB-1277</name>
    <dbReference type="NCBI Taxonomy" id="2949581"/>
    <lineage>
        <taxon>Bacteria</taxon>
        <taxon>Bacillati</taxon>
        <taxon>Cyanobacteriota</taxon>
        <taxon>Cyanophyceae</taxon>
        <taxon>Pseudanabaenales</taxon>
        <taxon>Pseudanabaenaceae</taxon>
        <taxon>Pseudanabaena</taxon>
        <taxon>Pseudanabaena cinerea</taxon>
    </lineage>
</organism>
<proteinExistence type="predicted"/>
<feature type="domain" description="DUF6883" evidence="1">
    <location>
        <begin position="2"/>
        <end position="113"/>
    </location>
</feature>
<keyword evidence="3" id="KW-1185">Reference proteome</keyword>
<reference evidence="2" key="2">
    <citation type="submission" date="2020-08" db="EMBL/GenBank/DDBJ databases">
        <authorList>
            <person name="Chen M."/>
            <person name="Teng W."/>
            <person name="Zhao L."/>
            <person name="Hu C."/>
            <person name="Zhou Y."/>
            <person name="Han B."/>
            <person name="Song L."/>
            <person name="Shu W."/>
        </authorList>
    </citation>
    <scope>NUCLEOTIDE SEQUENCE</scope>
    <source>
        <strain evidence="2">FACHB-1277</strain>
    </source>
</reference>
<dbReference type="InterPro" id="IPR049250">
    <property type="entry name" value="DUF6883"/>
</dbReference>
<comment type="caution">
    <text evidence="2">The sequence shown here is derived from an EMBL/GenBank/DDBJ whole genome shotgun (WGS) entry which is preliminary data.</text>
</comment>
<sequence length="116" mass="13363">MKLREIVDEILIDPRKLTTYALDSDNPKGKDKAFMFQKHLGYTKDNYQPLLDQIYAQALNAEALEQNSDQYGTRYQIDLKIQGVESEQIETVRTGWLIAPNSKQARLATIYIPKKS</sequence>
<dbReference type="Pfam" id="PF21814">
    <property type="entry name" value="DUF6883"/>
    <property type="match status" value="1"/>
</dbReference>
<evidence type="ECO:0000259" key="1">
    <source>
        <dbReference type="Pfam" id="PF21814"/>
    </source>
</evidence>
<dbReference type="Proteomes" id="UP000631421">
    <property type="component" value="Unassembled WGS sequence"/>
</dbReference>
<dbReference type="AlphaFoldDB" id="A0A926UUS3"/>
<evidence type="ECO:0000313" key="2">
    <source>
        <dbReference type="EMBL" id="MBD2151644.1"/>
    </source>
</evidence>
<protein>
    <recommendedName>
        <fullName evidence="1">DUF6883 domain-containing protein</fullName>
    </recommendedName>
</protein>
<evidence type="ECO:0000313" key="3">
    <source>
        <dbReference type="Proteomes" id="UP000631421"/>
    </source>
</evidence>
<gene>
    <name evidence="2" type="ORF">H6F44_16160</name>
</gene>
<dbReference type="EMBL" id="JACJPY010000061">
    <property type="protein sequence ID" value="MBD2151644.1"/>
    <property type="molecule type" value="Genomic_DNA"/>
</dbReference>
<dbReference type="RefSeq" id="WP_190352062.1">
    <property type="nucleotide sequence ID" value="NZ_JACJPY010000061.1"/>
</dbReference>